<dbReference type="InterPro" id="IPR003494">
    <property type="entry name" value="SHS2_FtsA"/>
</dbReference>
<feature type="domain" description="SHS2" evidence="5">
    <location>
        <begin position="8"/>
        <end position="196"/>
    </location>
</feature>
<keyword evidence="3" id="KW-0472">Membrane</keyword>
<keyword evidence="4" id="KW-0131">Cell cycle</keyword>
<dbReference type="SMART" id="SM00842">
    <property type="entry name" value="FtsA"/>
    <property type="match status" value="1"/>
</dbReference>
<dbReference type="EMBL" id="UINC01005868">
    <property type="protein sequence ID" value="SVA24065.1"/>
    <property type="molecule type" value="Genomic_DNA"/>
</dbReference>
<sequence length="374" mass="39098">MARRDPYIVGLDVGTSKVCAVIGEPTEDNDLEIIGVGVADSDGQKKGSIVDVDSTVESIKSAVEEAELMAGTSVDRAYVGISGAHIRGFNSRGAVTINGRARQITEEDVRRVVDAARALNLPPDRELLHLIPQEFSVDEQGDIVAPLGMSGSRLEVEVHLVVGALSAIQTLVTCVNRAGIEAHAIVLEQLASNEAVLTDDERELGVALVDIGGGTTDLICLVDGSVCHTAVLPAGGDHLTNDIAVGLSTPITEAEVLKTNHGCVELSLIDPEQAIEIPGIGGRGPRLLARGRLCEILQPRAIEILDLVANELDKAGFLDQLNAGLVLTGGGSLVDGFPELTEQRFGLPVRSGQPIGIEGLIDIVSSPIYSTAVG</sequence>
<dbReference type="InterPro" id="IPR020823">
    <property type="entry name" value="Cell_div_FtsA"/>
</dbReference>
<dbReference type="CDD" id="cd24048">
    <property type="entry name" value="ASKHA_NBD_FtsA"/>
    <property type="match status" value="1"/>
</dbReference>
<gene>
    <name evidence="6" type="ORF">METZ01_LOCUS76919</name>
</gene>
<name>A0A381U741_9ZZZZ</name>
<evidence type="ECO:0000313" key="6">
    <source>
        <dbReference type="EMBL" id="SVA24065.1"/>
    </source>
</evidence>
<dbReference type="InterPro" id="IPR043129">
    <property type="entry name" value="ATPase_NBD"/>
</dbReference>
<dbReference type="Pfam" id="PF14450">
    <property type="entry name" value="FtsA"/>
    <property type="match status" value="1"/>
</dbReference>
<dbReference type="Gene3D" id="3.30.1490.110">
    <property type="match status" value="1"/>
</dbReference>
<protein>
    <recommendedName>
        <fullName evidence="5">SHS2 domain-containing protein</fullName>
    </recommendedName>
</protein>
<dbReference type="GO" id="GO:0032153">
    <property type="term" value="C:cell division site"/>
    <property type="evidence" value="ECO:0007669"/>
    <property type="project" value="TreeGrafter"/>
</dbReference>
<dbReference type="InterPro" id="IPR050696">
    <property type="entry name" value="FtsA/MreB"/>
</dbReference>
<dbReference type="PANTHER" id="PTHR32432:SF4">
    <property type="entry name" value="CELL DIVISION PROTEIN FTSA"/>
    <property type="match status" value="1"/>
</dbReference>
<dbReference type="PIRSF" id="PIRSF003101">
    <property type="entry name" value="FtsA"/>
    <property type="match status" value="1"/>
</dbReference>
<dbReference type="SUPFAM" id="SSF53067">
    <property type="entry name" value="Actin-like ATPase domain"/>
    <property type="match status" value="2"/>
</dbReference>
<dbReference type="GO" id="GO:0009898">
    <property type="term" value="C:cytoplasmic side of plasma membrane"/>
    <property type="evidence" value="ECO:0007669"/>
    <property type="project" value="TreeGrafter"/>
</dbReference>
<feature type="non-terminal residue" evidence="6">
    <location>
        <position position="374"/>
    </location>
</feature>
<dbReference type="Gene3D" id="3.30.420.40">
    <property type="match status" value="2"/>
</dbReference>
<dbReference type="HAMAP" id="MF_02033">
    <property type="entry name" value="FtsA"/>
    <property type="match status" value="1"/>
</dbReference>
<evidence type="ECO:0000256" key="2">
    <source>
        <dbReference type="ARBA" id="ARBA00022618"/>
    </source>
</evidence>
<organism evidence="6">
    <name type="scientific">marine metagenome</name>
    <dbReference type="NCBI Taxonomy" id="408172"/>
    <lineage>
        <taxon>unclassified sequences</taxon>
        <taxon>metagenomes</taxon>
        <taxon>ecological metagenomes</taxon>
    </lineage>
</organism>
<evidence type="ECO:0000256" key="3">
    <source>
        <dbReference type="ARBA" id="ARBA00023136"/>
    </source>
</evidence>
<reference evidence="6" key="1">
    <citation type="submission" date="2018-05" db="EMBL/GenBank/DDBJ databases">
        <authorList>
            <person name="Lanie J.A."/>
            <person name="Ng W.-L."/>
            <person name="Kazmierczak K.M."/>
            <person name="Andrzejewski T.M."/>
            <person name="Davidsen T.M."/>
            <person name="Wayne K.J."/>
            <person name="Tettelin H."/>
            <person name="Glass J.I."/>
            <person name="Rusch D."/>
            <person name="Podicherti R."/>
            <person name="Tsui H.-C.T."/>
            <person name="Winkler M.E."/>
        </authorList>
    </citation>
    <scope>NUCLEOTIDE SEQUENCE</scope>
</reference>
<evidence type="ECO:0000256" key="1">
    <source>
        <dbReference type="ARBA" id="ARBA00022475"/>
    </source>
</evidence>
<accession>A0A381U741</accession>
<dbReference type="Pfam" id="PF02491">
    <property type="entry name" value="SHS2_FTSA"/>
    <property type="match status" value="1"/>
</dbReference>
<proteinExistence type="inferred from homology"/>
<evidence type="ECO:0000256" key="4">
    <source>
        <dbReference type="ARBA" id="ARBA00023306"/>
    </source>
</evidence>
<keyword evidence="2" id="KW-0132">Cell division</keyword>
<evidence type="ECO:0000259" key="5">
    <source>
        <dbReference type="SMART" id="SM00842"/>
    </source>
</evidence>
<dbReference type="GO" id="GO:0051301">
    <property type="term" value="P:cell division"/>
    <property type="evidence" value="ECO:0007669"/>
    <property type="project" value="UniProtKB-KW"/>
</dbReference>
<dbReference type="AlphaFoldDB" id="A0A381U741"/>
<keyword evidence="1" id="KW-1003">Cell membrane</keyword>
<dbReference type="PANTHER" id="PTHR32432">
    <property type="entry name" value="CELL DIVISION PROTEIN FTSA-RELATED"/>
    <property type="match status" value="1"/>
</dbReference>
<dbReference type="NCBIfam" id="TIGR01174">
    <property type="entry name" value="ftsA"/>
    <property type="match status" value="1"/>
</dbReference>